<dbReference type="EMBL" id="JACETU010000006">
    <property type="protein sequence ID" value="KAF7426383.1"/>
    <property type="molecule type" value="Genomic_DNA"/>
</dbReference>
<sequence>MDSFAVIATFFSTVAAQAEDTTMEQPPTNEEGSGNGGGADHAFDCMTTHDNDRIIIITPAFDILWMFMSFLPPMGQVESHR</sequence>
<accession>A0A8H6ZPD5</accession>
<name>A0A8H6ZPD5_PLEOS</name>
<feature type="region of interest" description="Disordered" evidence="1">
    <location>
        <begin position="18"/>
        <end position="43"/>
    </location>
</feature>
<gene>
    <name evidence="3" type="ORF">PC9H_008751</name>
</gene>
<dbReference type="AlphaFoldDB" id="A0A8H6ZPD5"/>
<evidence type="ECO:0000313" key="3">
    <source>
        <dbReference type="EMBL" id="KAF7426383.1"/>
    </source>
</evidence>
<proteinExistence type="predicted"/>
<feature type="chain" id="PRO_5034455918" evidence="2">
    <location>
        <begin position="17"/>
        <end position="81"/>
    </location>
</feature>
<dbReference type="VEuPathDB" id="FungiDB:PC9H_008751"/>
<reference evidence="3" key="1">
    <citation type="submission" date="2019-07" db="EMBL/GenBank/DDBJ databases">
        <authorList>
            <person name="Palmer J.M."/>
        </authorList>
    </citation>
    <scope>NUCLEOTIDE SEQUENCE</scope>
    <source>
        <strain evidence="3">PC9</strain>
    </source>
</reference>
<feature type="compositionally biased region" description="Polar residues" evidence="1">
    <location>
        <begin position="18"/>
        <end position="32"/>
    </location>
</feature>
<dbReference type="GeneID" id="59378569"/>
<protein>
    <submittedName>
        <fullName evidence="3">Uncharacterized protein</fullName>
    </submittedName>
</protein>
<comment type="caution">
    <text evidence="3">The sequence shown here is derived from an EMBL/GenBank/DDBJ whole genome shotgun (WGS) entry which is preliminary data.</text>
</comment>
<dbReference type="RefSeq" id="XP_036629687.1">
    <property type="nucleotide sequence ID" value="XM_036778259.1"/>
</dbReference>
<keyword evidence="2" id="KW-0732">Signal</keyword>
<feature type="signal peptide" evidence="2">
    <location>
        <begin position="1"/>
        <end position="16"/>
    </location>
</feature>
<dbReference type="Proteomes" id="UP000623687">
    <property type="component" value="Unassembled WGS sequence"/>
</dbReference>
<organism evidence="3 4">
    <name type="scientific">Pleurotus ostreatus</name>
    <name type="common">Oyster mushroom</name>
    <name type="synonym">White-rot fungus</name>
    <dbReference type="NCBI Taxonomy" id="5322"/>
    <lineage>
        <taxon>Eukaryota</taxon>
        <taxon>Fungi</taxon>
        <taxon>Dikarya</taxon>
        <taxon>Basidiomycota</taxon>
        <taxon>Agaricomycotina</taxon>
        <taxon>Agaricomycetes</taxon>
        <taxon>Agaricomycetidae</taxon>
        <taxon>Agaricales</taxon>
        <taxon>Pleurotineae</taxon>
        <taxon>Pleurotaceae</taxon>
        <taxon>Pleurotus</taxon>
    </lineage>
</organism>
<evidence type="ECO:0000256" key="2">
    <source>
        <dbReference type="SAM" id="SignalP"/>
    </source>
</evidence>
<keyword evidence="4" id="KW-1185">Reference proteome</keyword>
<evidence type="ECO:0000313" key="4">
    <source>
        <dbReference type="Proteomes" id="UP000623687"/>
    </source>
</evidence>
<evidence type="ECO:0000256" key="1">
    <source>
        <dbReference type="SAM" id="MobiDB-lite"/>
    </source>
</evidence>